<name>A0A067KW01_JATCU</name>
<dbReference type="AlphaFoldDB" id="A0A067KW01"/>
<sequence length="140" mass="15556">MIEKIVAASLEKLLHLDQGKEQVVIEDEEVKGESERKEHMGDTWRSYDFASIGKSCRNLLFDFLATPAHSRPTTSSPVPLNAVVPPLVTSSSRFTSLAKDRWDYVLFSPPACLQPPFHPFSVKSAVAATVLVPSCYCRSF</sequence>
<proteinExistence type="predicted"/>
<evidence type="ECO:0000313" key="1">
    <source>
        <dbReference type="EMBL" id="KDP36029.1"/>
    </source>
</evidence>
<reference evidence="1 2" key="1">
    <citation type="journal article" date="2014" name="PLoS ONE">
        <title>Global Analysis of Gene Expression Profiles in Physic Nut (Jatropha curcas L.) Seedlings Exposed to Salt Stress.</title>
        <authorList>
            <person name="Zhang L."/>
            <person name="Zhang C."/>
            <person name="Wu P."/>
            <person name="Chen Y."/>
            <person name="Li M."/>
            <person name="Jiang H."/>
            <person name="Wu G."/>
        </authorList>
    </citation>
    <scope>NUCLEOTIDE SEQUENCE [LARGE SCALE GENOMIC DNA]</scope>
    <source>
        <strain evidence="2">cv. GZQX0401</strain>
        <tissue evidence="1">Young leaves</tissue>
    </source>
</reference>
<keyword evidence="2" id="KW-1185">Reference proteome</keyword>
<dbReference type="Proteomes" id="UP000027138">
    <property type="component" value="Unassembled WGS sequence"/>
</dbReference>
<accession>A0A067KW01</accession>
<protein>
    <submittedName>
        <fullName evidence="1">Uncharacterized protein</fullName>
    </submittedName>
</protein>
<dbReference type="EMBL" id="KK914457">
    <property type="protein sequence ID" value="KDP36029.1"/>
    <property type="molecule type" value="Genomic_DNA"/>
</dbReference>
<evidence type="ECO:0000313" key="2">
    <source>
        <dbReference type="Proteomes" id="UP000027138"/>
    </source>
</evidence>
<organism evidence="1 2">
    <name type="scientific">Jatropha curcas</name>
    <name type="common">Barbados nut</name>
    <dbReference type="NCBI Taxonomy" id="180498"/>
    <lineage>
        <taxon>Eukaryota</taxon>
        <taxon>Viridiplantae</taxon>
        <taxon>Streptophyta</taxon>
        <taxon>Embryophyta</taxon>
        <taxon>Tracheophyta</taxon>
        <taxon>Spermatophyta</taxon>
        <taxon>Magnoliopsida</taxon>
        <taxon>eudicotyledons</taxon>
        <taxon>Gunneridae</taxon>
        <taxon>Pentapetalae</taxon>
        <taxon>rosids</taxon>
        <taxon>fabids</taxon>
        <taxon>Malpighiales</taxon>
        <taxon>Euphorbiaceae</taxon>
        <taxon>Crotonoideae</taxon>
        <taxon>Jatropheae</taxon>
        <taxon>Jatropha</taxon>
    </lineage>
</organism>
<gene>
    <name evidence="1" type="ORF">JCGZ_09995</name>
</gene>